<evidence type="ECO:0000256" key="4">
    <source>
        <dbReference type="ARBA" id="ARBA00022692"/>
    </source>
</evidence>
<evidence type="ECO:0000313" key="11">
    <source>
        <dbReference type="Proteomes" id="UP001487740"/>
    </source>
</evidence>
<dbReference type="Proteomes" id="UP001487740">
    <property type="component" value="Unassembled WGS sequence"/>
</dbReference>
<evidence type="ECO:0000256" key="8">
    <source>
        <dbReference type="ARBA" id="ARBA00023180"/>
    </source>
</evidence>
<comment type="subcellular location">
    <subcellularLocation>
        <location evidence="1 9">Golgi apparatus membrane</location>
        <topology evidence="1 9">Single-pass type II membrane protein</topology>
    </subcellularLocation>
</comment>
<comment type="caution">
    <text evidence="10">The sequence shown here is derived from an EMBL/GenBank/DDBJ whole genome shotgun (WGS) entry which is preliminary data.</text>
</comment>
<keyword evidence="9" id="KW-0735">Signal-anchor</keyword>
<evidence type="ECO:0000256" key="9">
    <source>
        <dbReference type="RuleBase" id="RU364020"/>
    </source>
</evidence>
<keyword evidence="11" id="KW-1185">Reference proteome</keyword>
<keyword evidence="6 9" id="KW-0333">Golgi apparatus</keyword>
<keyword evidence="3 9" id="KW-0808">Transferase</keyword>
<dbReference type="EMBL" id="JARAKH010000044">
    <property type="protein sequence ID" value="KAK8379056.1"/>
    <property type="molecule type" value="Genomic_DNA"/>
</dbReference>
<evidence type="ECO:0000313" key="10">
    <source>
        <dbReference type="EMBL" id="KAK8379056.1"/>
    </source>
</evidence>
<keyword evidence="9" id="KW-0119">Carbohydrate metabolism</keyword>
<keyword evidence="7" id="KW-0472">Membrane</keyword>
<dbReference type="GO" id="GO:0000139">
    <property type="term" value="C:Golgi membrane"/>
    <property type="evidence" value="ECO:0007669"/>
    <property type="project" value="UniProtKB-SubCell"/>
</dbReference>
<accession>A0AAW0SWD7</accession>
<dbReference type="EC" id="2.8.2.-" evidence="9"/>
<dbReference type="InterPro" id="IPR005331">
    <property type="entry name" value="Sulfotransferase"/>
</dbReference>
<sequence>MSDIKPPRVMACRLRAVVWGLAGLCVLTCLASVRWFSDPSPSPNVERVPLMPTPAGTADYLQPPGVAKEMRWRREAVQAACAGTRGESFSDAAARLSYDPKTLINLLVDDKNRVLYCYVPKVACTNWKRVMLILSGASNQTDPKLIPADSVHRKHVFIKLSDLKPSQIQHRLLTYTKFLFVRHPVERVISAFRNKFEMNYTSSAYFKKRFGVKIMKKYRKGVSPESIPSSGNGVHFPEFVSYLIDTKKEQFNEHWALVSSLCNPCDVKYDYIGKYETLADDSKYILEQIGAPPSLHFPEVVPSKTSAVVESYFNSLTAQQQSDLVKIYQDDFQIFDYHFRNFI</sequence>
<evidence type="ECO:0000256" key="6">
    <source>
        <dbReference type="ARBA" id="ARBA00023034"/>
    </source>
</evidence>
<dbReference type="Pfam" id="PF03567">
    <property type="entry name" value="Sulfotransfer_2"/>
    <property type="match status" value="1"/>
</dbReference>
<evidence type="ECO:0000256" key="5">
    <source>
        <dbReference type="ARBA" id="ARBA00022989"/>
    </source>
</evidence>
<dbReference type="GO" id="GO:0016051">
    <property type="term" value="P:carbohydrate biosynthetic process"/>
    <property type="evidence" value="ECO:0007669"/>
    <property type="project" value="InterPro"/>
</dbReference>
<protein>
    <recommendedName>
        <fullName evidence="9">Carbohydrate sulfotransferase</fullName>
        <ecNumber evidence="9">2.8.2.-</ecNumber>
    </recommendedName>
</protein>
<evidence type="ECO:0000256" key="7">
    <source>
        <dbReference type="ARBA" id="ARBA00023136"/>
    </source>
</evidence>
<keyword evidence="8 9" id="KW-0325">Glycoprotein</keyword>
<organism evidence="10 11">
    <name type="scientific">Scylla paramamosain</name>
    <name type="common">Mud crab</name>
    <dbReference type="NCBI Taxonomy" id="85552"/>
    <lineage>
        <taxon>Eukaryota</taxon>
        <taxon>Metazoa</taxon>
        <taxon>Ecdysozoa</taxon>
        <taxon>Arthropoda</taxon>
        <taxon>Crustacea</taxon>
        <taxon>Multicrustacea</taxon>
        <taxon>Malacostraca</taxon>
        <taxon>Eumalacostraca</taxon>
        <taxon>Eucarida</taxon>
        <taxon>Decapoda</taxon>
        <taxon>Pleocyemata</taxon>
        <taxon>Brachyura</taxon>
        <taxon>Eubrachyura</taxon>
        <taxon>Portunoidea</taxon>
        <taxon>Portunidae</taxon>
        <taxon>Portuninae</taxon>
        <taxon>Scylla</taxon>
    </lineage>
</organism>
<dbReference type="GO" id="GO:0008146">
    <property type="term" value="F:sulfotransferase activity"/>
    <property type="evidence" value="ECO:0007669"/>
    <property type="project" value="InterPro"/>
</dbReference>
<proteinExistence type="inferred from homology"/>
<dbReference type="InterPro" id="IPR027417">
    <property type="entry name" value="P-loop_NTPase"/>
</dbReference>
<evidence type="ECO:0000256" key="1">
    <source>
        <dbReference type="ARBA" id="ARBA00004323"/>
    </source>
</evidence>
<reference evidence="10 11" key="1">
    <citation type="submission" date="2023-03" db="EMBL/GenBank/DDBJ databases">
        <title>High-quality genome of Scylla paramamosain provides insights in environmental adaptation.</title>
        <authorList>
            <person name="Zhang L."/>
        </authorList>
    </citation>
    <scope>NUCLEOTIDE SEQUENCE [LARGE SCALE GENOMIC DNA]</scope>
    <source>
        <strain evidence="10">LZ_2023a</strain>
        <tissue evidence="10">Muscle</tissue>
    </source>
</reference>
<keyword evidence="4" id="KW-0812">Transmembrane</keyword>
<gene>
    <name evidence="10" type="ORF">O3P69_009656</name>
</gene>
<dbReference type="PANTHER" id="PTHR12137">
    <property type="entry name" value="CARBOHYDRATE SULFOTRANSFERASE"/>
    <property type="match status" value="1"/>
</dbReference>
<comment type="similarity">
    <text evidence="2 9">Belongs to the sulfotransferase 2 family.</text>
</comment>
<dbReference type="PANTHER" id="PTHR12137:SF54">
    <property type="entry name" value="CARBOHYDRATE SULFOTRANSFERASE"/>
    <property type="match status" value="1"/>
</dbReference>
<evidence type="ECO:0000256" key="2">
    <source>
        <dbReference type="ARBA" id="ARBA00006339"/>
    </source>
</evidence>
<dbReference type="AlphaFoldDB" id="A0AAW0SWD7"/>
<evidence type="ECO:0000256" key="3">
    <source>
        <dbReference type="ARBA" id="ARBA00022679"/>
    </source>
</evidence>
<dbReference type="SUPFAM" id="SSF52540">
    <property type="entry name" value="P-loop containing nucleoside triphosphate hydrolases"/>
    <property type="match status" value="1"/>
</dbReference>
<keyword evidence="5" id="KW-1133">Transmembrane helix</keyword>
<dbReference type="InterPro" id="IPR018011">
    <property type="entry name" value="Carb_sulfotrans_8-10"/>
</dbReference>
<name>A0AAW0SWD7_SCYPA</name>